<dbReference type="Pfam" id="PF25019">
    <property type="entry name" value="LRR_R13L1-DRL21"/>
    <property type="match status" value="1"/>
</dbReference>
<dbReference type="GO" id="GO:0098553">
    <property type="term" value="C:lumenal side of endoplasmic reticulum membrane"/>
    <property type="evidence" value="ECO:0007669"/>
    <property type="project" value="TreeGrafter"/>
</dbReference>
<dbReference type="Gene3D" id="3.80.10.10">
    <property type="entry name" value="Ribonuclease Inhibitor"/>
    <property type="match status" value="4"/>
</dbReference>
<keyword evidence="5" id="KW-0378">Hydrolase</keyword>
<evidence type="ECO:0000259" key="10">
    <source>
        <dbReference type="Pfam" id="PF25019"/>
    </source>
</evidence>
<keyword evidence="8 9" id="KW-0472">Membrane</keyword>
<keyword evidence="4 9" id="KW-0812">Transmembrane</keyword>
<feature type="transmembrane region" description="Helical" evidence="9">
    <location>
        <begin position="237"/>
        <end position="256"/>
    </location>
</feature>
<feature type="transmembrane region" description="Helical" evidence="9">
    <location>
        <begin position="336"/>
        <end position="359"/>
    </location>
</feature>
<dbReference type="SUPFAM" id="SSF52058">
    <property type="entry name" value="L domain-like"/>
    <property type="match status" value="1"/>
</dbReference>
<dbReference type="GO" id="GO:0042500">
    <property type="term" value="F:aspartic endopeptidase activity, intramembrane cleaving"/>
    <property type="evidence" value="ECO:0007669"/>
    <property type="project" value="InterPro"/>
</dbReference>
<comment type="similarity">
    <text evidence="2">Belongs to the peptidase A22B family.</text>
</comment>
<evidence type="ECO:0000256" key="7">
    <source>
        <dbReference type="ARBA" id="ARBA00022989"/>
    </source>
</evidence>
<dbReference type="Proteomes" id="UP000824120">
    <property type="component" value="Chromosome 11"/>
</dbReference>
<evidence type="ECO:0000256" key="9">
    <source>
        <dbReference type="SAM" id="Phobius"/>
    </source>
</evidence>
<organism evidence="11 12">
    <name type="scientific">Solanum commersonii</name>
    <name type="common">Commerson's wild potato</name>
    <name type="synonym">Commerson's nightshade</name>
    <dbReference type="NCBI Taxonomy" id="4109"/>
    <lineage>
        <taxon>Eukaryota</taxon>
        <taxon>Viridiplantae</taxon>
        <taxon>Streptophyta</taxon>
        <taxon>Embryophyta</taxon>
        <taxon>Tracheophyta</taxon>
        <taxon>Spermatophyta</taxon>
        <taxon>Magnoliopsida</taxon>
        <taxon>eudicotyledons</taxon>
        <taxon>Gunneridae</taxon>
        <taxon>Pentapetalae</taxon>
        <taxon>asterids</taxon>
        <taxon>lamiids</taxon>
        <taxon>Solanales</taxon>
        <taxon>Solanaceae</taxon>
        <taxon>Solanoideae</taxon>
        <taxon>Solaneae</taxon>
        <taxon>Solanum</taxon>
    </lineage>
</organism>
<evidence type="ECO:0000256" key="5">
    <source>
        <dbReference type="ARBA" id="ARBA00022801"/>
    </source>
</evidence>
<feature type="transmembrane region" description="Helical" evidence="9">
    <location>
        <begin position="470"/>
        <end position="492"/>
    </location>
</feature>
<evidence type="ECO:0000256" key="4">
    <source>
        <dbReference type="ARBA" id="ARBA00022692"/>
    </source>
</evidence>
<feature type="transmembrane region" description="Helical" evidence="9">
    <location>
        <begin position="439"/>
        <end position="458"/>
    </location>
</feature>
<evidence type="ECO:0000313" key="12">
    <source>
        <dbReference type="Proteomes" id="UP000824120"/>
    </source>
</evidence>
<dbReference type="Pfam" id="PF04258">
    <property type="entry name" value="Peptidase_A22B"/>
    <property type="match status" value="1"/>
</dbReference>
<name>A0A9J5WNK4_SOLCO</name>
<dbReference type="InterPro" id="IPR032675">
    <property type="entry name" value="LRR_dom_sf"/>
</dbReference>
<evidence type="ECO:0000256" key="8">
    <source>
        <dbReference type="ARBA" id="ARBA00023136"/>
    </source>
</evidence>
<comment type="subcellular location">
    <subcellularLocation>
        <location evidence="1">Endoplasmic reticulum membrane</location>
        <topology evidence="1">Multi-pass membrane protein</topology>
    </subcellularLocation>
</comment>
<accession>A0A9J5WNK4</accession>
<dbReference type="InterPro" id="IPR006639">
    <property type="entry name" value="Preselin/SPP"/>
</dbReference>
<dbReference type="GO" id="GO:0006465">
    <property type="term" value="P:signal peptide processing"/>
    <property type="evidence" value="ECO:0007669"/>
    <property type="project" value="TreeGrafter"/>
</dbReference>
<evidence type="ECO:0000256" key="2">
    <source>
        <dbReference type="ARBA" id="ARBA00006859"/>
    </source>
</evidence>
<dbReference type="InterPro" id="IPR056789">
    <property type="entry name" value="LRR_R13L1-DRL21"/>
</dbReference>
<feature type="transmembrane region" description="Helical" evidence="9">
    <location>
        <begin position="395"/>
        <end position="419"/>
    </location>
</feature>
<evidence type="ECO:0000256" key="6">
    <source>
        <dbReference type="ARBA" id="ARBA00022824"/>
    </source>
</evidence>
<dbReference type="GO" id="GO:0098554">
    <property type="term" value="C:cytoplasmic side of endoplasmic reticulum membrane"/>
    <property type="evidence" value="ECO:0007669"/>
    <property type="project" value="TreeGrafter"/>
</dbReference>
<sequence>MTRRIPQLLCNKSSWYVLSAYKLHIASHNSSCSSLKYLGNYNQHRWKRYCSQLVDNLKPLRAVDDSPNSIPEYEPTLLFCLGMIQLYVKFDNWFLLLGSLNWSEVLHFNTFEDEEYGAYRECCFVRYNVGECLFFLFNILCKMSHAKYQLKFCTQEYGLWLMKWVEAKTLGNISPSIQAALVPLLLEGLSLAPLVVNVDPNVNVIVTACLTVFVGCCRSVKPTPPSETMSNEHAMRFPLVGSAMLLSLFLLFKFLSKDLVNAVLTCYFFVLGIAALSATLLPAIKRFLPNKWNDDLIIWHFPYFRSLEIEFTRSQIVAAIPGTIFCVWYAKQKHWLANNVLGLAFCIQVFCSFAGWLFIASLKSNWMFANHIICELHASNAGIEMLSLGSFKTGAILLAGLFVYDIFWVFFTPVMVSVAKSFDAPIKLLFPTADAKRPFSMLGLGDIVIPGIFVALALRFDVSRGKEPQYFKSAFLGYTFGLALTIFVMNWFQAAQPALLYIVPAVIGFLAVHCIWNGDVKPLLEFDEGKTKDAEEAEAKESKKLGSHRVRHRDGFHKAHHPSTKIVSDYSSETTRSRIVLDCPVYIELVGSRVGRVPLDLDEFFGVPLPSFVDNYQAWATTWCNLWKDKSLRCSGVATYSSGWSVKHSLSKNHTISCDDLEDLPLQMEKLINLRYLNISSTCLLKMPFHLSKLKSLDVLVGAKFLTSDCGVLRMEDLGELHNLYGSLSILELQNVVDRRVAVKAKMSEKNHVEKLSLEWSGSTDPLFYKLVKLSLCHCNDCDSFPALGQLRSLKFLSIREMHGITEVTEEFFGSWSFKKPFNSLEKLEFEDMPEWKQWHILGNGEFPALEKLSIQNCPKLIGKLPENLTSLTELIISRCPVLNLETPIQLSNLQIFDVDDSPLFDDSELFGSQVEGMKQIEGLYIGDCNSVTSFPFSILPSTLKEIGIFRCQKLKLEAPVGDMISSSYCNMFLEKLTLCEFDTFIDDISPELVPRASKLDVFSSQNLTKFFILTATDSLSIWNCKILEKLSGACQMTHLRIIRCSKLKWLPEHMPELLPSLKELHLSYCPEIEFFPEGGLPFNLQKLEIRNCKKLVNGRKEWHLQRLSCLTELWINHDGSDEEILAGENWELPSSIQRLEVSNLKTLSSQLLKSLSSLEYLCIADIPQIQSMVEEGLPSSLSQFHLNDQHQLHSLLTEGFRYLTSLQSLVISSCHQLQSLSLPSSLSQLIIDDCPNLKSVKGMPSPLSKLSISNCPFLKSLLKFDEGEYWPEIAHISTIEIDEECL</sequence>
<keyword evidence="12" id="KW-1185">Reference proteome</keyword>
<feature type="domain" description="R13L1/DRL21-like LRR repeat region" evidence="10">
    <location>
        <begin position="715"/>
        <end position="764"/>
    </location>
</feature>
<evidence type="ECO:0000313" key="11">
    <source>
        <dbReference type="EMBL" id="KAG5577555.1"/>
    </source>
</evidence>
<feature type="transmembrane region" description="Helical" evidence="9">
    <location>
        <begin position="311"/>
        <end position="330"/>
    </location>
</feature>
<dbReference type="PANTHER" id="PTHR12174:SF23">
    <property type="entry name" value="MINOR HISTOCOMPATIBILITY ANTIGEN H13"/>
    <property type="match status" value="1"/>
</dbReference>
<feature type="transmembrane region" description="Helical" evidence="9">
    <location>
        <begin position="498"/>
        <end position="516"/>
    </location>
</feature>
<proteinExistence type="inferred from homology"/>
<gene>
    <name evidence="11" type="ORF">H5410_057689</name>
</gene>
<keyword evidence="3" id="KW-0645">Protease</keyword>
<comment type="caution">
    <text evidence="11">The sequence shown here is derived from an EMBL/GenBank/DDBJ whole genome shotgun (WGS) entry which is preliminary data.</text>
</comment>
<keyword evidence="6" id="KW-0256">Endoplasmic reticulum</keyword>
<dbReference type="OrthoDB" id="29661at2759"/>
<dbReference type="EMBL" id="JACXVP010000011">
    <property type="protein sequence ID" value="KAG5577555.1"/>
    <property type="molecule type" value="Genomic_DNA"/>
</dbReference>
<protein>
    <recommendedName>
        <fullName evidence="10">R13L1/DRL21-like LRR repeat region domain-containing protein</fullName>
    </recommendedName>
</protein>
<dbReference type="PANTHER" id="PTHR12174">
    <property type="entry name" value="SIGNAL PEPTIDE PEPTIDASE"/>
    <property type="match status" value="1"/>
</dbReference>
<evidence type="ECO:0000256" key="1">
    <source>
        <dbReference type="ARBA" id="ARBA00004477"/>
    </source>
</evidence>
<keyword evidence="7 9" id="KW-1133">Transmembrane helix</keyword>
<reference evidence="11 12" key="1">
    <citation type="submission" date="2020-09" db="EMBL/GenBank/DDBJ databases">
        <title>De no assembly of potato wild relative species, Solanum commersonii.</title>
        <authorList>
            <person name="Cho K."/>
        </authorList>
    </citation>
    <scope>NUCLEOTIDE SEQUENCE [LARGE SCALE GENOMIC DNA]</scope>
    <source>
        <strain evidence="11">LZ3.2</strain>
        <tissue evidence="11">Leaf</tissue>
    </source>
</reference>
<dbReference type="InterPro" id="IPR007369">
    <property type="entry name" value="Peptidase_A22B_SPP"/>
</dbReference>
<dbReference type="GO" id="GO:0033619">
    <property type="term" value="P:membrane protein proteolysis"/>
    <property type="evidence" value="ECO:0007669"/>
    <property type="project" value="TreeGrafter"/>
</dbReference>
<evidence type="ECO:0000256" key="3">
    <source>
        <dbReference type="ARBA" id="ARBA00022670"/>
    </source>
</evidence>
<feature type="transmembrane region" description="Helical" evidence="9">
    <location>
        <begin position="262"/>
        <end position="284"/>
    </location>
</feature>
<dbReference type="SMART" id="SM00730">
    <property type="entry name" value="PSN"/>
    <property type="match status" value="1"/>
</dbReference>